<sequence length="79" mass="8881">MLQLDYISIDSQELYASTREISTIVQLDELLEKSPDWAECLVMVYNIGSLKTFDVGTKLFTHALGYRNPRVAIMVGIVG</sequence>
<dbReference type="OrthoDB" id="3490816at2759"/>
<dbReference type="Proteomes" id="UP000249056">
    <property type="component" value="Unassembled WGS sequence"/>
</dbReference>
<reference evidence="1 2" key="1">
    <citation type="submission" date="2018-06" db="EMBL/GenBank/DDBJ databases">
        <title>Genome Sequence of the Brown Rot Fungal Pathogen Monilinia fructigena.</title>
        <authorList>
            <person name="Landi L."/>
            <person name="De Miccolis Angelini R.M."/>
            <person name="Pollastro S."/>
            <person name="Abate D."/>
            <person name="Faretra F."/>
            <person name="Romanazzi G."/>
        </authorList>
    </citation>
    <scope>NUCLEOTIDE SEQUENCE [LARGE SCALE GENOMIC DNA]</scope>
    <source>
        <strain evidence="1 2">Mfrg269</strain>
    </source>
</reference>
<keyword evidence="2" id="KW-1185">Reference proteome</keyword>
<dbReference type="EMBL" id="QKRW01000044">
    <property type="protein sequence ID" value="RAL60101.1"/>
    <property type="molecule type" value="Genomic_DNA"/>
</dbReference>
<accession>A0A395IIS5</accession>
<evidence type="ECO:0000313" key="1">
    <source>
        <dbReference type="EMBL" id="RAL60101.1"/>
    </source>
</evidence>
<proteinExistence type="predicted"/>
<gene>
    <name evidence="1" type="ORF">DID88_000726</name>
</gene>
<dbReference type="AlphaFoldDB" id="A0A395IIS5"/>
<organism evidence="1 2">
    <name type="scientific">Monilinia fructigena</name>
    <dbReference type="NCBI Taxonomy" id="38457"/>
    <lineage>
        <taxon>Eukaryota</taxon>
        <taxon>Fungi</taxon>
        <taxon>Dikarya</taxon>
        <taxon>Ascomycota</taxon>
        <taxon>Pezizomycotina</taxon>
        <taxon>Leotiomycetes</taxon>
        <taxon>Helotiales</taxon>
        <taxon>Sclerotiniaceae</taxon>
        <taxon>Monilinia</taxon>
    </lineage>
</organism>
<evidence type="ECO:0000313" key="2">
    <source>
        <dbReference type="Proteomes" id="UP000249056"/>
    </source>
</evidence>
<name>A0A395IIS5_9HELO</name>
<comment type="caution">
    <text evidence="1">The sequence shown here is derived from an EMBL/GenBank/DDBJ whole genome shotgun (WGS) entry which is preliminary data.</text>
</comment>
<protein>
    <submittedName>
        <fullName evidence="1">Uncharacterized protein</fullName>
    </submittedName>
</protein>